<dbReference type="InterPro" id="IPR014001">
    <property type="entry name" value="Helicase_ATP-bd"/>
</dbReference>
<dbReference type="CDD" id="cd00268">
    <property type="entry name" value="DEADc"/>
    <property type="match status" value="1"/>
</dbReference>
<dbReference type="EC" id="3.6.4.-" evidence="12"/>
<evidence type="ECO:0000313" key="12">
    <source>
        <dbReference type="EMBL" id="MFC3912897.1"/>
    </source>
</evidence>
<evidence type="ECO:0000256" key="3">
    <source>
        <dbReference type="ARBA" id="ARBA00022806"/>
    </source>
</evidence>
<dbReference type="SMART" id="SM00487">
    <property type="entry name" value="DEXDc"/>
    <property type="match status" value="1"/>
</dbReference>
<name>A0ABV8CL24_9GAMM</name>
<dbReference type="PROSITE" id="PS51195">
    <property type="entry name" value="Q_MOTIF"/>
    <property type="match status" value="1"/>
</dbReference>
<sequence>MSTMSFAEFALDPRLLSNLQQLGYTQPTPIQQQAIAPILAGRDLLAGAQTGTGKTAAFVLPILQRLLTTAAAATTPVRALVLVPTRELALQVHQSVERYGAGTGLRAALVYGGVSIAAQAEVLQAGVELVIATPGRLLDHLRQGVVSLSGVEVLVLDEADRMLDMGFADEINALLAQLPVARQTLLFSATFNDGVYQLAKSRLRDPLRIEVAPRNSAAGEIEQRVYVVDSERKAELVSHLIQVSGYRPVLIFSRTRQGCDQLAKALAARQIGARALHGDLSQSAREQVLQDFRDGSLQALVATDVAARGLDIPELDYVLNLELPFQPEDYVHRIGRTGRAGRNGLAITLFSVDDSLLLEELESLLDRRLPQQWFPGFEPDLTRSAPAPRRHGKAAEKQRAKKRAFGSKGKR</sequence>
<evidence type="ECO:0000256" key="7">
    <source>
        <dbReference type="RuleBase" id="RU000492"/>
    </source>
</evidence>
<comment type="caution">
    <text evidence="12">The sequence shown here is derived from an EMBL/GenBank/DDBJ whole genome shotgun (WGS) entry which is preliminary data.</text>
</comment>
<dbReference type="PROSITE" id="PS00039">
    <property type="entry name" value="DEAD_ATP_HELICASE"/>
    <property type="match status" value="1"/>
</dbReference>
<dbReference type="PANTHER" id="PTHR47959">
    <property type="entry name" value="ATP-DEPENDENT RNA HELICASE RHLE-RELATED"/>
    <property type="match status" value="1"/>
</dbReference>
<dbReference type="PROSITE" id="PS51194">
    <property type="entry name" value="HELICASE_CTER"/>
    <property type="match status" value="1"/>
</dbReference>
<keyword evidence="2 7" id="KW-0378">Hydrolase</keyword>
<gene>
    <name evidence="12" type="ORF">ACFOSS_05395</name>
</gene>
<evidence type="ECO:0000256" key="1">
    <source>
        <dbReference type="ARBA" id="ARBA00022741"/>
    </source>
</evidence>
<evidence type="ECO:0000256" key="6">
    <source>
        <dbReference type="PROSITE-ProRule" id="PRU00552"/>
    </source>
</evidence>
<evidence type="ECO:0000259" key="9">
    <source>
        <dbReference type="PROSITE" id="PS51192"/>
    </source>
</evidence>
<keyword evidence="4 7" id="KW-0067">ATP-binding</keyword>
<feature type="short sequence motif" description="Q motif" evidence="6">
    <location>
        <begin position="4"/>
        <end position="32"/>
    </location>
</feature>
<evidence type="ECO:0000256" key="2">
    <source>
        <dbReference type="ARBA" id="ARBA00022801"/>
    </source>
</evidence>
<dbReference type="InterPro" id="IPR014014">
    <property type="entry name" value="RNA_helicase_DEAD_Q_motif"/>
</dbReference>
<dbReference type="GO" id="GO:0016787">
    <property type="term" value="F:hydrolase activity"/>
    <property type="evidence" value="ECO:0007669"/>
    <property type="project" value="UniProtKB-KW"/>
</dbReference>
<dbReference type="InterPro" id="IPR044742">
    <property type="entry name" value="DEAD/DEAH_RhlB"/>
</dbReference>
<dbReference type="Pfam" id="PF00270">
    <property type="entry name" value="DEAD"/>
    <property type="match status" value="1"/>
</dbReference>
<evidence type="ECO:0000256" key="5">
    <source>
        <dbReference type="ARBA" id="ARBA00038437"/>
    </source>
</evidence>
<evidence type="ECO:0000313" key="13">
    <source>
        <dbReference type="Proteomes" id="UP001595692"/>
    </source>
</evidence>
<dbReference type="InterPro" id="IPR027417">
    <property type="entry name" value="P-loop_NTPase"/>
</dbReference>
<dbReference type="EMBL" id="JBHSAF010000003">
    <property type="protein sequence ID" value="MFC3912897.1"/>
    <property type="molecule type" value="Genomic_DNA"/>
</dbReference>
<reference evidence="13" key="1">
    <citation type="journal article" date="2019" name="Int. J. Syst. Evol. Microbiol.">
        <title>The Global Catalogue of Microorganisms (GCM) 10K type strain sequencing project: providing services to taxonomists for standard genome sequencing and annotation.</title>
        <authorList>
            <consortium name="The Broad Institute Genomics Platform"/>
            <consortium name="The Broad Institute Genome Sequencing Center for Infectious Disease"/>
            <person name="Wu L."/>
            <person name="Ma J."/>
        </authorList>
    </citation>
    <scope>NUCLEOTIDE SEQUENCE [LARGE SCALE GENOMIC DNA]</scope>
    <source>
        <strain evidence="13">CCUG 54939</strain>
    </source>
</reference>
<dbReference type="InterPro" id="IPR011545">
    <property type="entry name" value="DEAD/DEAH_box_helicase_dom"/>
</dbReference>
<dbReference type="PROSITE" id="PS51192">
    <property type="entry name" value="HELICASE_ATP_BIND_1"/>
    <property type="match status" value="1"/>
</dbReference>
<keyword evidence="1 7" id="KW-0547">Nucleotide-binding</keyword>
<dbReference type="SMART" id="SM00490">
    <property type="entry name" value="HELICc"/>
    <property type="match status" value="1"/>
</dbReference>
<keyword evidence="13" id="KW-1185">Reference proteome</keyword>
<dbReference type="InterPro" id="IPR000629">
    <property type="entry name" value="RNA-helicase_DEAD-box_CS"/>
</dbReference>
<keyword evidence="3 7" id="KW-0347">Helicase</keyword>
<comment type="similarity">
    <text evidence="5 7">Belongs to the DEAD box helicase family.</text>
</comment>
<dbReference type="Proteomes" id="UP001595692">
    <property type="component" value="Unassembled WGS sequence"/>
</dbReference>
<feature type="domain" description="Helicase ATP-binding" evidence="9">
    <location>
        <begin position="35"/>
        <end position="209"/>
    </location>
</feature>
<feature type="domain" description="Helicase C-terminal" evidence="10">
    <location>
        <begin position="220"/>
        <end position="382"/>
    </location>
</feature>
<dbReference type="RefSeq" id="WP_377151110.1">
    <property type="nucleotide sequence ID" value="NZ_JBHSAF010000003.1"/>
</dbReference>
<protein>
    <submittedName>
        <fullName evidence="12">DEAD/DEAH box helicase</fullName>
        <ecNumber evidence="12">3.6.4.-</ecNumber>
    </submittedName>
</protein>
<accession>A0ABV8CL24</accession>
<evidence type="ECO:0000259" key="11">
    <source>
        <dbReference type="PROSITE" id="PS51195"/>
    </source>
</evidence>
<dbReference type="PANTHER" id="PTHR47959:SF7">
    <property type="entry name" value="ATP-DEPENDENT RNA HELICASE DEAD BOX FAMILY"/>
    <property type="match status" value="1"/>
</dbReference>
<dbReference type="InterPro" id="IPR001650">
    <property type="entry name" value="Helicase_C-like"/>
</dbReference>
<feature type="domain" description="DEAD-box RNA helicase Q" evidence="11">
    <location>
        <begin position="4"/>
        <end position="32"/>
    </location>
</feature>
<evidence type="ECO:0000259" key="10">
    <source>
        <dbReference type="PROSITE" id="PS51194"/>
    </source>
</evidence>
<feature type="region of interest" description="Disordered" evidence="8">
    <location>
        <begin position="377"/>
        <end position="411"/>
    </location>
</feature>
<evidence type="ECO:0000256" key="8">
    <source>
        <dbReference type="SAM" id="MobiDB-lite"/>
    </source>
</evidence>
<dbReference type="CDD" id="cd18787">
    <property type="entry name" value="SF2_C_DEAD"/>
    <property type="match status" value="1"/>
</dbReference>
<dbReference type="Gene3D" id="3.40.50.300">
    <property type="entry name" value="P-loop containing nucleotide triphosphate hydrolases"/>
    <property type="match status" value="2"/>
</dbReference>
<organism evidence="12 13">
    <name type="scientific">Pseudaeromonas sharmana</name>
    <dbReference type="NCBI Taxonomy" id="328412"/>
    <lineage>
        <taxon>Bacteria</taxon>
        <taxon>Pseudomonadati</taxon>
        <taxon>Pseudomonadota</taxon>
        <taxon>Gammaproteobacteria</taxon>
        <taxon>Aeromonadales</taxon>
        <taxon>Aeromonadaceae</taxon>
        <taxon>Pseudaeromonas</taxon>
    </lineage>
</organism>
<feature type="compositionally biased region" description="Basic residues" evidence="8">
    <location>
        <begin position="399"/>
        <end position="411"/>
    </location>
</feature>
<dbReference type="SUPFAM" id="SSF52540">
    <property type="entry name" value="P-loop containing nucleoside triphosphate hydrolases"/>
    <property type="match status" value="1"/>
</dbReference>
<dbReference type="Pfam" id="PF00271">
    <property type="entry name" value="Helicase_C"/>
    <property type="match status" value="1"/>
</dbReference>
<evidence type="ECO:0000256" key="4">
    <source>
        <dbReference type="ARBA" id="ARBA00022840"/>
    </source>
</evidence>
<proteinExistence type="inferred from homology"/>
<dbReference type="GO" id="GO:0004386">
    <property type="term" value="F:helicase activity"/>
    <property type="evidence" value="ECO:0007669"/>
    <property type="project" value="UniProtKB-KW"/>
</dbReference>
<dbReference type="InterPro" id="IPR050079">
    <property type="entry name" value="DEAD_box_RNA_helicase"/>
</dbReference>